<dbReference type="SUPFAM" id="SSF53822">
    <property type="entry name" value="Periplasmic binding protein-like I"/>
    <property type="match status" value="1"/>
</dbReference>
<evidence type="ECO:0000256" key="8">
    <source>
        <dbReference type="SAM" id="Coils"/>
    </source>
</evidence>
<dbReference type="InterPro" id="IPR005467">
    <property type="entry name" value="His_kinase_dom"/>
</dbReference>
<feature type="domain" description="Response regulatory" evidence="12">
    <location>
        <begin position="664"/>
        <end position="778"/>
    </location>
</feature>
<evidence type="ECO:0000313" key="13">
    <source>
        <dbReference type="EMBL" id="MFD2536299.1"/>
    </source>
</evidence>
<dbReference type="PROSITE" id="PS50109">
    <property type="entry name" value="HIS_KIN"/>
    <property type="match status" value="1"/>
</dbReference>
<dbReference type="CDD" id="cd17574">
    <property type="entry name" value="REC_OmpR"/>
    <property type="match status" value="1"/>
</dbReference>
<evidence type="ECO:0000256" key="3">
    <source>
        <dbReference type="ARBA" id="ARBA00022553"/>
    </source>
</evidence>
<dbReference type="SMART" id="SM00388">
    <property type="entry name" value="HisKA"/>
    <property type="match status" value="1"/>
</dbReference>
<dbReference type="SMART" id="SM00342">
    <property type="entry name" value="HTH_ARAC"/>
    <property type="match status" value="1"/>
</dbReference>
<evidence type="ECO:0000313" key="14">
    <source>
        <dbReference type="Proteomes" id="UP001597441"/>
    </source>
</evidence>
<evidence type="ECO:0000256" key="5">
    <source>
        <dbReference type="ARBA" id="ARBA00023125"/>
    </source>
</evidence>
<dbReference type="SMART" id="SM00448">
    <property type="entry name" value="REC"/>
    <property type="match status" value="1"/>
</dbReference>
<keyword evidence="14" id="KW-1185">Reference proteome</keyword>
<dbReference type="Gene3D" id="1.10.10.60">
    <property type="entry name" value="Homeodomain-like"/>
    <property type="match status" value="2"/>
</dbReference>
<dbReference type="Gene3D" id="1.10.287.130">
    <property type="match status" value="1"/>
</dbReference>
<evidence type="ECO:0000259" key="11">
    <source>
        <dbReference type="PROSITE" id="PS50109"/>
    </source>
</evidence>
<dbReference type="RefSeq" id="WP_388020593.1">
    <property type="nucleotide sequence ID" value="NZ_JBHUDT010000007.1"/>
</dbReference>
<dbReference type="Gene3D" id="3.30.565.10">
    <property type="entry name" value="Histidine kinase-like ATPase, C-terminal domain"/>
    <property type="match status" value="1"/>
</dbReference>
<keyword evidence="9" id="KW-0472">Membrane</keyword>
<feature type="modified residue" description="4-aspartylphosphate" evidence="7">
    <location>
        <position position="711"/>
    </location>
</feature>
<dbReference type="InterPro" id="IPR036890">
    <property type="entry name" value="HATPase_C_sf"/>
</dbReference>
<dbReference type="InterPro" id="IPR011006">
    <property type="entry name" value="CheY-like_superfamily"/>
</dbReference>
<dbReference type="PROSITE" id="PS51257">
    <property type="entry name" value="PROKAR_LIPOPROTEIN"/>
    <property type="match status" value="1"/>
</dbReference>
<dbReference type="Pfam" id="PF00512">
    <property type="entry name" value="HisKA"/>
    <property type="match status" value="1"/>
</dbReference>
<dbReference type="InterPro" id="IPR018062">
    <property type="entry name" value="HTH_AraC-typ_CS"/>
</dbReference>
<dbReference type="InterPro" id="IPR036097">
    <property type="entry name" value="HisK_dim/P_sf"/>
</dbReference>
<dbReference type="CDD" id="cd00082">
    <property type="entry name" value="HisKA"/>
    <property type="match status" value="1"/>
</dbReference>
<dbReference type="PROSITE" id="PS50110">
    <property type="entry name" value="RESPONSE_REGULATORY"/>
    <property type="match status" value="1"/>
</dbReference>
<dbReference type="InterPro" id="IPR028082">
    <property type="entry name" value="Peripla_BP_I"/>
</dbReference>
<dbReference type="SUPFAM" id="SSF55874">
    <property type="entry name" value="ATPase domain of HSP90 chaperone/DNA topoisomerase II/histidine kinase"/>
    <property type="match status" value="1"/>
</dbReference>
<dbReference type="SUPFAM" id="SSF52172">
    <property type="entry name" value="CheY-like"/>
    <property type="match status" value="1"/>
</dbReference>
<evidence type="ECO:0000256" key="1">
    <source>
        <dbReference type="ARBA" id="ARBA00000085"/>
    </source>
</evidence>
<keyword evidence="9" id="KW-1133">Transmembrane helix</keyword>
<name>A0ABW5JXG4_9FLAO</name>
<reference evidence="14" key="1">
    <citation type="journal article" date="2019" name="Int. J. Syst. Evol. Microbiol.">
        <title>The Global Catalogue of Microorganisms (GCM) 10K type strain sequencing project: providing services to taxonomists for standard genome sequencing and annotation.</title>
        <authorList>
            <consortium name="The Broad Institute Genomics Platform"/>
            <consortium name="The Broad Institute Genome Sequencing Center for Infectious Disease"/>
            <person name="Wu L."/>
            <person name="Ma J."/>
        </authorList>
    </citation>
    <scope>NUCLEOTIDE SEQUENCE [LARGE SCALE GENOMIC DNA]</scope>
    <source>
        <strain evidence="14">KCTC 42903</strain>
    </source>
</reference>
<keyword evidence="3 7" id="KW-0597">Phosphoprotein</keyword>
<keyword evidence="5" id="KW-0238">DNA-binding</keyword>
<dbReference type="Proteomes" id="UP001597441">
    <property type="component" value="Unassembled WGS sequence"/>
</dbReference>
<dbReference type="InterPro" id="IPR018060">
    <property type="entry name" value="HTH_AraC"/>
</dbReference>
<dbReference type="Pfam" id="PF00072">
    <property type="entry name" value="Response_reg"/>
    <property type="match status" value="1"/>
</dbReference>
<proteinExistence type="predicted"/>
<dbReference type="PRINTS" id="PR00344">
    <property type="entry name" value="BCTRLSENSOR"/>
</dbReference>
<dbReference type="SUPFAM" id="SSF47384">
    <property type="entry name" value="Homodimeric domain of signal transducing histidine kinase"/>
    <property type="match status" value="1"/>
</dbReference>
<feature type="domain" description="HTH araC/xylS-type" evidence="10">
    <location>
        <begin position="810"/>
        <end position="909"/>
    </location>
</feature>
<dbReference type="InterPro" id="IPR009057">
    <property type="entry name" value="Homeodomain-like_sf"/>
</dbReference>
<dbReference type="Pfam" id="PF12833">
    <property type="entry name" value="HTH_18"/>
    <property type="match status" value="1"/>
</dbReference>
<protein>
    <recommendedName>
        <fullName evidence="2">histidine kinase</fullName>
        <ecNumber evidence="2">2.7.13.3</ecNumber>
    </recommendedName>
</protein>
<evidence type="ECO:0000259" key="12">
    <source>
        <dbReference type="PROSITE" id="PS50110"/>
    </source>
</evidence>
<keyword evidence="9" id="KW-0812">Transmembrane</keyword>
<evidence type="ECO:0000256" key="9">
    <source>
        <dbReference type="SAM" id="Phobius"/>
    </source>
</evidence>
<comment type="caution">
    <text evidence="13">The sequence shown here is derived from an EMBL/GenBank/DDBJ whole genome shotgun (WGS) entry which is preliminary data.</text>
</comment>
<dbReference type="InterPro" id="IPR004358">
    <property type="entry name" value="Sig_transdc_His_kin-like_C"/>
</dbReference>
<dbReference type="SUPFAM" id="SSF46689">
    <property type="entry name" value="Homeodomain-like"/>
    <property type="match status" value="1"/>
</dbReference>
<organism evidence="13 14">
    <name type="scientific">Gelatiniphilus marinus</name>
    <dbReference type="NCBI Taxonomy" id="1759464"/>
    <lineage>
        <taxon>Bacteria</taxon>
        <taxon>Pseudomonadati</taxon>
        <taxon>Bacteroidota</taxon>
        <taxon>Flavobacteriia</taxon>
        <taxon>Flavobacteriales</taxon>
        <taxon>Flavobacteriaceae</taxon>
        <taxon>Gelatiniphilus</taxon>
    </lineage>
</organism>
<dbReference type="EC" id="2.7.13.3" evidence="2"/>
<dbReference type="InterPro" id="IPR003594">
    <property type="entry name" value="HATPase_dom"/>
</dbReference>
<keyword evidence="6" id="KW-0804">Transcription</keyword>
<keyword evidence="4" id="KW-0805">Transcription regulation</keyword>
<evidence type="ECO:0000256" key="4">
    <source>
        <dbReference type="ARBA" id="ARBA00023015"/>
    </source>
</evidence>
<dbReference type="CDD" id="cd06308">
    <property type="entry name" value="PBP1_sensor_kinase-like"/>
    <property type="match status" value="1"/>
</dbReference>
<dbReference type="PROSITE" id="PS01124">
    <property type="entry name" value="HTH_ARAC_FAMILY_2"/>
    <property type="match status" value="1"/>
</dbReference>
<dbReference type="PROSITE" id="PS00041">
    <property type="entry name" value="HTH_ARAC_FAMILY_1"/>
    <property type="match status" value="1"/>
</dbReference>
<evidence type="ECO:0000256" key="2">
    <source>
        <dbReference type="ARBA" id="ARBA00012438"/>
    </source>
</evidence>
<dbReference type="PANTHER" id="PTHR43547:SF2">
    <property type="entry name" value="HYBRID SIGNAL TRANSDUCTION HISTIDINE KINASE C"/>
    <property type="match status" value="1"/>
</dbReference>
<evidence type="ECO:0000256" key="6">
    <source>
        <dbReference type="ARBA" id="ARBA00023163"/>
    </source>
</evidence>
<dbReference type="Pfam" id="PF13407">
    <property type="entry name" value="Peripla_BP_4"/>
    <property type="match status" value="1"/>
</dbReference>
<dbReference type="InterPro" id="IPR003661">
    <property type="entry name" value="HisK_dim/P_dom"/>
</dbReference>
<feature type="coiled-coil region" evidence="8">
    <location>
        <begin position="302"/>
        <end position="332"/>
    </location>
</feature>
<gene>
    <name evidence="13" type="ORF">ACFSQS_14385</name>
</gene>
<evidence type="ECO:0000256" key="7">
    <source>
        <dbReference type="PROSITE-ProRule" id="PRU00169"/>
    </source>
</evidence>
<comment type="catalytic activity">
    <reaction evidence="1">
        <text>ATP + protein L-histidine = ADP + protein N-phospho-L-histidine.</text>
        <dbReference type="EC" id="2.7.13.3"/>
    </reaction>
</comment>
<sequence>MINVKRYLFCIVFVFFFSCSNKQEKTYKIGFSQTGINDEWRKSMNQAMKIQAAFYPEIELKILEGQDDIDDQIKDIEALIAENVDILIVSPVQAAPITPIVERAFKKGIQVLIVDRKINGENYTAYLGADNYQVGTNAANYLASLSTESKRIIEIKGLLGSSPASERSSGFNNIITNTPNLNIVKRIQGNWESYSIKDSLSRVLDTNKNIDYIFAHNDRMALGAWEVLKEKGLEKSIKIVGVDGLNGPNGGIKHVQDQVFMATILYPTGGEEAIKLAVKILNGEKVAKRNILETTVIDSRNADILKNQFDKITQQQNDIEKQQDKIQLQEKIYFTQNNRLKILLGLLITSLLLAAYSIYSANSIRKKKRELEIRNNKITIQRNQIEKFAEEVKISNDAKVNFFTGLSHEFKTPITLILSSIESLSENNSIKDNKLIREVGLIYNNSKRLLRLINQLLDFRKIEDRKFVLKASETNLYEFSTRIFEDFKREAQKRNLDFSIKTNDENLKIFIDRNLMDKVYFNLLSNAFKFTPDNGSIHINIVNEANSNFVKIHFKDSGIGIPKKDLQNIFQAFFQASNNNKASSGIGLHLSKEFVEMHKGTIDVSSKHGTEFILTLYKGNAHLSLDEIIYEPDLVDNSVLNFNSDFEENEFVEVGVEDDKERYSILIIEDNSDLIKYLRNKLIGEYDVHLSDGSDGIEKAFEIVPDIIICDINLSDKTGFEICEILKKDLRASHIPVIMLTALNNKESYIKGLESGADLYLTKPFSFAVLNQSVKTLIYNREKLRYYFINNIHKINTDQSFGSIEQDFLSKINQIISDNLDNSKFSVENLASALNISRVQLYRKTKAILGVSISDYIQNIRLDKAKTLLQETQLTISEIAYATGFSSPNYFSTSFKNKFGNSPKEYRGS</sequence>
<dbReference type="PANTHER" id="PTHR43547">
    <property type="entry name" value="TWO-COMPONENT HISTIDINE KINASE"/>
    <property type="match status" value="1"/>
</dbReference>
<dbReference type="InterPro" id="IPR025997">
    <property type="entry name" value="SBP_2_dom"/>
</dbReference>
<dbReference type="Pfam" id="PF02518">
    <property type="entry name" value="HATPase_c"/>
    <property type="match status" value="1"/>
</dbReference>
<dbReference type="SMART" id="SM00387">
    <property type="entry name" value="HATPase_c"/>
    <property type="match status" value="1"/>
</dbReference>
<feature type="transmembrane region" description="Helical" evidence="9">
    <location>
        <begin position="340"/>
        <end position="359"/>
    </location>
</feature>
<keyword evidence="8" id="KW-0175">Coiled coil</keyword>
<accession>A0ABW5JXG4</accession>
<dbReference type="EMBL" id="JBHULK010000007">
    <property type="protein sequence ID" value="MFD2536299.1"/>
    <property type="molecule type" value="Genomic_DNA"/>
</dbReference>
<feature type="domain" description="Histidine kinase" evidence="11">
    <location>
        <begin position="405"/>
        <end position="620"/>
    </location>
</feature>
<evidence type="ECO:0000259" key="10">
    <source>
        <dbReference type="PROSITE" id="PS01124"/>
    </source>
</evidence>
<dbReference type="InterPro" id="IPR001789">
    <property type="entry name" value="Sig_transdc_resp-reg_receiver"/>
</dbReference>
<dbReference type="Gene3D" id="3.40.50.2300">
    <property type="match status" value="3"/>
</dbReference>